<feature type="region of interest" description="Disordered" evidence="1">
    <location>
        <begin position="232"/>
        <end position="259"/>
    </location>
</feature>
<feature type="transmembrane region" description="Helical" evidence="2">
    <location>
        <begin position="92"/>
        <end position="115"/>
    </location>
</feature>
<feature type="compositionally biased region" description="Basic and acidic residues" evidence="1">
    <location>
        <begin position="237"/>
        <end position="259"/>
    </location>
</feature>
<keyword evidence="4" id="KW-1185">Reference proteome</keyword>
<feature type="transmembrane region" description="Helical" evidence="2">
    <location>
        <begin position="160"/>
        <end position="181"/>
    </location>
</feature>
<keyword evidence="2" id="KW-0812">Transmembrane</keyword>
<keyword evidence="2" id="KW-1133">Transmembrane helix</keyword>
<accession>A0A261FM65</accession>
<evidence type="ECO:0000256" key="1">
    <source>
        <dbReference type="SAM" id="MobiDB-lite"/>
    </source>
</evidence>
<sequence>MSLHKRTREMMRRYRGLDYVDRMMLSAAGSTVVGVGMAVAKLVLGVLTQSVLFVVIAVYYAILCGCRLTIVRKHLMIRSIGDVMTRLDREMTVYRCTGLFLCVIGLSYALFSITLFFTGSGQRYDSIASITVAAITVVKIAVAVRGAVVARRERNPVDAAVRIIAITDACLSIVVMQNVLLEANRSDYAKESSGIFGVVLGVAVIIVGLVMTLRREAGHTFREHALASAAAQQAVGHTDHKTDESRHDPTEGELAERQP</sequence>
<feature type="transmembrane region" description="Helical" evidence="2">
    <location>
        <begin position="193"/>
        <end position="213"/>
    </location>
</feature>
<keyword evidence="2" id="KW-0472">Membrane</keyword>
<dbReference type="RefSeq" id="WP_072726675.1">
    <property type="nucleotide sequence ID" value="NZ_BDIS01000025.1"/>
</dbReference>
<dbReference type="AlphaFoldDB" id="A0A261FM65"/>
<evidence type="ECO:0000313" key="3">
    <source>
        <dbReference type="EMBL" id="OZG60198.1"/>
    </source>
</evidence>
<feature type="transmembrane region" description="Helical" evidence="2">
    <location>
        <begin position="127"/>
        <end position="148"/>
    </location>
</feature>
<evidence type="ECO:0000256" key="2">
    <source>
        <dbReference type="SAM" id="Phobius"/>
    </source>
</evidence>
<comment type="caution">
    <text evidence="3">The sequence shown here is derived from an EMBL/GenBank/DDBJ whole genome shotgun (WGS) entry which is preliminary data.</text>
</comment>
<dbReference type="STRING" id="1603886.GCA_001895165_01821"/>
<feature type="transmembrane region" description="Helical" evidence="2">
    <location>
        <begin position="50"/>
        <end position="71"/>
    </location>
</feature>
<organism evidence="3 4">
    <name type="scientific">Bifidobacterium lemurum</name>
    <dbReference type="NCBI Taxonomy" id="1603886"/>
    <lineage>
        <taxon>Bacteria</taxon>
        <taxon>Bacillati</taxon>
        <taxon>Actinomycetota</taxon>
        <taxon>Actinomycetes</taxon>
        <taxon>Bifidobacteriales</taxon>
        <taxon>Bifidobacteriaceae</taxon>
        <taxon>Bifidobacterium</taxon>
    </lineage>
</organism>
<protein>
    <submittedName>
        <fullName evidence="3">ABC transporter ATPase</fullName>
    </submittedName>
</protein>
<reference evidence="3 4" key="1">
    <citation type="journal article" date="2017" name="BMC Genomics">
        <title>Comparative genomic and phylogenomic analyses of the Bifidobacteriaceae family.</title>
        <authorList>
            <person name="Lugli G.A."/>
            <person name="Milani C."/>
            <person name="Turroni F."/>
            <person name="Duranti S."/>
            <person name="Mancabelli L."/>
            <person name="Mangifesta M."/>
            <person name="Ferrario C."/>
            <person name="Modesto M."/>
            <person name="Mattarelli P."/>
            <person name="Jiri K."/>
            <person name="van Sinderen D."/>
            <person name="Ventura M."/>
        </authorList>
    </citation>
    <scope>NUCLEOTIDE SEQUENCE [LARGE SCALE GENOMIC DNA]</scope>
    <source>
        <strain evidence="3 4">DSM 28807</strain>
    </source>
</reference>
<dbReference type="Proteomes" id="UP000216352">
    <property type="component" value="Unassembled WGS sequence"/>
</dbReference>
<gene>
    <name evidence="3" type="ORF">BLEM_1887</name>
</gene>
<evidence type="ECO:0000313" key="4">
    <source>
        <dbReference type="Proteomes" id="UP000216352"/>
    </source>
</evidence>
<name>A0A261FM65_9BIFI</name>
<dbReference type="EMBL" id="MWWX01000017">
    <property type="protein sequence ID" value="OZG60198.1"/>
    <property type="molecule type" value="Genomic_DNA"/>
</dbReference>
<proteinExistence type="predicted"/>